<dbReference type="EMBL" id="KU836751">
    <property type="protein sequence ID" value="AMR60111.1"/>
    <property type="molecule type" value="Genomic_DNA"/>
</dbReference>
<accession>A0A1S5QTT7</accession>
<evidence type="ECO:0000313" key="2">
    <source>
        <dbReference type="Proteomes" id="UP000223773"/>
    </source>
</evidence>
<reference evidence="2" key="1">
    <citation type="submission" date="2016-02" db="EMBL/GenBank/DDBJ databases">
        <authorList>
            <person name="Morales N."/>
            <person name="Badran S."/>
            <person name="Schick P."/>
            <person name="Jacoby B."/>
            <person name="Reddi K."/>
            <person name="Villella W."/>
            <person name="Sanders E.R."/>
            <person name="Lorenz T.C."/>
        </authorList>
    </citation>
    <scope>NUCLEOTIDE SEQUENCE [LARGE SCALE GENOMIC DNA]</scope>
</reference>
<gene>
    <name evidence="1" type="ORF">LEO2_73</name>
</gene>
<protein>
    <submittedName>
        <fullName evidence="1">Uncharacterized protein</fullName>
    </submittedName>
</protein>
<organism evidence="1 2">
    <name type="scientific">Bacillus phage Leo2</name>
    <dbReference type="NCBI Taxonomy" id="1815973"/>
    <lineage>
        <taxon>Viruses</taxon>
        <taxon>Duplodnaviria</taxon>
        <taxon>Heunggongvirae</taxon>
        <taxon>Uroviricota</taxon>
        <taxon>Caudoviricetes</taxon>
        <taxon>Ehrlichviridae</taxon>
        <taxon>Andromedavirus</taxon>
        <taxon>Andromedavirus leo2</taxon>
    </lineage>
</organism>
<keyword evidence="2" id="KW-1185">Reference proteome</keyword>
<evidence type="ECO:0000313" key="1">
    <source>
        <dbReference type="EMBL" id="AMR60111.1"/>
    </source>
</evidence>
<proteinExistence type="predicted"/>
<dbReference type="Proteomes" id="UP000223773">
    <property type="component" value="Segment"/>
</dbReference>
<sequence length="50" mass="5737">MLRCPDCQSILGDVKQSKEFDAIGELLVKIKCDNCKAYKNVSIIEYKEQK</sequence>
<name>A0A1S5QTT7_9CAUD</name>